<proteinExistence type="inferred from homology"/>
<evidence type="ECO:0000256" key="2">
    <source>
        <dbReference type="ARBA" id="ARBA00008814"/>
    </source>
</evidence>
<gene>
    <name evidence="7" type="ORF">F0A16_08670</name>
</gene>
<dbReference type="Gene3D" id="3.40.50.1980">
    <property type="entry name" value="Nitrogenase molybdenum iron protein domain"/>
    <property type="match status" value="2"/>
</dbReference>
<evidence type="ECO:0000313" key="7">
    <source>
        <dbReference type="EMBL" id="KAA0018584.1"/>
    </source>
</evidence>
<keyword evidence="5" id="KW-0732">Signal</keyword>
<sequence>MSAPEYPRRRFCRRRFPFLRILVMAAFLWRPVLAIAAHATPRIAATDWGAAETLIALGVTPYAVADIPNYNAWVQSPAIPPETLNMGLRDQPNLELLAQAPPDLLISSSLFARDNARLERMMPVRLIDNFSSGQPYYDATLAMTRDIAQLSGTSERAESLIAQTDRVLASAARALKNVDAPVYIVQFSDALHVRVFGRGGMVDTLLSRTPLTNAWTGPTSAWGFASIPIDRLADRPEAYIVIIKPFPRAVDSALRDNRVWQHLPAVREGRVREIEPVWLFGGLLSLQRLTESVVRALVPH</sequence>
<dbReference type="SUPFAM" id="SSF53807">
    <property type="entry name" value="Helical backbone' metal receptor"/>
    <property type="match status" value="1"/>
</dbReference>
<dbReference type="Pfam" id="PF01497">
    <property type="entry name" value="Peripla_BP_2"/>
    <property type="match status" value="1"/>
</dbReference>
<organism evidence="7 8">
    <name type="scientific">Salinicola corii</name>
    <dbReference type="NCBI Taxonomy" id="2606937"/>
    <lineage>
        <taxon>Bacteria</taxon>
        <taxon>Pseudomonadati</taxon>
        <taxon>Pseudomonadota</taxon>
        <taxon>Gammaproteobacteria</taxon>
        <taxon>Oceanospirillales</taxon>
        <taxon>Halomonadaceae</taxon>
        <taxon>Salinicola</taxon>
    </lineage>
</organism>
<evidence type="ECO:0000256" key="4">
    <source>
        <dbReference type="ARBA" id="ARBA00022496"/>
    </source>
</evidence>
<name>A0A640WEM2_9GAMM</name>
<dbReference type="CDD" id="cd01146">
    <property type="entry name" value="FhuD"/>
    <property type="match status" value="1"/>
</dbReference>
<keyword evidence="8" id="KW-1185">Reference proteome</keyword>
<keyword evidence="3" id="KW-0813">Transport</keyword>
<dbReference type="GO" id="GO:0030288">
    <property type="term" value="C:outer membrane-bounded periplasmic space"/>
    <property type="evidence" value="ECO:0007669"/>
    <property type="project" value="TreeGrafter"/>
</dbReference>
<keyword evidence="4" id="KW-0410">Iron transport</keyword>
<reference evidence="7 8" key="1">
    <citation type="submission" date="2019-08" db="EMBL/GenBank/DDBJ databases">
        <title>Bioinformatics analysis of the strain L3 and L5.</title>
        <authorList>
            <person name="Li X."/>
        </authorList>
    </citation>
    <scope>NUCLEOTIDE SEQUENCE [LARGE SCALE GENOMIC DNA]</scope>
    <source>
        <strain evidence="7 8">L3</strain>
    </source>
</reference>
<feature type="domain" description="Fe/B12 periplasmic-binding" evidence="6">
    <location>
        <begin position="42"/>
        <end position="300"/>
    </location>
</feature>
<evidence type="ECO:0000256" key="5">
    <source>
        <dbReference type="ARBA" id="ARBA00022729"/>
    </source>
</evidence>
<evidence type="ECO:0000259" key="6">
    <source>
        <dbReference type="PROSITE" id="PS50983"/>
    </source>
</evidence>
<keyword evidence="4" id="KW-0406">Ion transport</keyword>
<evidence type="ECO:0000313" key="8">
    <source>
        <dbReference type="Proteomes" id="UP000466024"/>
    </source>
</evidence>
<evidence type="ECO:0000256" key="3">
    <source>
        <dbReference type="ARBA" id="ARBA00022448"/>
    </source>
</evidence>
<dbReference type="PROSITE" id="PS50983">
    <property type="entry name" value="FE_B12_PBP"/>
    <property type="match status" value="1"/>
</dbReference>
<comment type="subcellular location">
    <subcellularLocation>
        <location evidence="1">Cell envelope</location>
    </subcellularLocation>
</comment>
<dbReference type="PRINTS" id="PR01715">
    <property type="entry name" value="FERRIBNDNGPP"/>
</dbReference>
<keyword evidence="4" id="KW-0408">Iron</keyword>
<dbReference type="AlphaFoldDB" id="A0A640WEM2"/>
<dbReference type="InterPro" id="IPR051313">
    <property type="entry name" value="Bact_iron-sidero_bind"/>
</dbReference>
<accession>A0A640WEM2</accession>
<dbReference type="GO" id="GO:1901678">
    <property type="term" value="P:iron coordination entity transport"/>
    <property type="evidence" value="ECO:0007669"/>
    <property type="project" value="UniProtKB-ARBA"/>
</dbReference>
<dbReference type="Proteomes" id="UP000466024">
    <property type="component" value="Unassembled WGS sequence"/>
</dbReference>
<comment type="similarity">
    <text evidence="2">Belongs to the bacterial solute-binding protein 8 family.</text>
</comment>
<dbReference type="InterPro" id="IPR002491">
    <property type="entry name" value="ABC_transptr_periplasmic_BD"/>
</dbReference>
<dbReference type="EMBL" id="VTPX01000004">
    <property type="protein sequence ID" value="KAA0018584.1"/>
    <property type="molecule type" value="Genomic_DNA"/>
</dbReference>
<dbReference type="PANTHER" id="PTHR30532:SF1">
    <property type="entry name" value="IRON(3+)-HYDROXAMATE-BINDING PROTEIN FHUD"/>
    <property type="match status" value="1"/>
</dbReference>
<comment type="caution">
    <text evidence="7">The sequence shown here is derived from an EMBL/GenBank/DDBJ whole genome shotgun (WGS) entry which is preliminary data.</text>
</comment>
<protein>
    <submittedName>
        <fullName evidence="7">ABC transporter substrate-binding protein</fullName>
    </submittedName>
</protein>
<dbReference type="PANTHER" id="PTHR30532">
    <property type="entry name" value="IRON III DICITRATE-BINDING PERIPLASMIC PROTEIN"/>
    <property type="match status" value="1"/>
</dbReference>
<evidence type="ECO:0000256" key="1">
    <source>
        <dbReference type="ARBA" id="ARBA00004196"/>
    </source>
</evidence>